<evidence type="ECO:0000313" key="2">
    <source>
        <dbReference type="Proteomes" id="UP001156881"/>
    </source>
</evidence>
<protein>
    <recommendedName>
        <fullName evidence="3">DUF4148 domain-containing protein</fullName>
    </recommendedName>
</protein>
<reference evidence="2" key="1">
    <citation type="journal article" date="2019" name="Int. J. Syst. Evol. Microbiol.">
        <title>The Global Catalogue of Microorganisms (GCM) 10K type strain sequencing project: providing services to taxonomists for standard genome sequencing and annotation.</title>
        <authorList>
            <consortium name="The Broad Institute Genomics Platform"/>
            <consortium name="The Broad Institute Genome Sequencing Center for Infectious Disease"/>
            <person name="Wu L."/>
            <person name="Ma J."/>
        </authorList>
    </citation>
    <scope>NUCLEOTIDE SEQUENCE [LARGE SCALE GENOMIC DNA]</scope>
    <source>
        <strain evidence="2">NBRC 107710</strain>
    </source>
</reference>
<name>A0ABQ6D7F4_9HYPH</name>
<proteinExistence type="predicted"/>
<sequence length="90" mass="9703">MESAMSERSIINVLRILAVAASMSLPALSVAKADTGEGDSALRAALHDPQLIEQQRGSSADQYLIGDPSLGYAKRQRANRPASAYTRYRP</sequence>
<evidence type="ECO:0000313" key="1">
    <source>
        <dbReference type="EMBL" id="GLS44228.1"/>
    </source>
</evidence>
<evidence type="ECO:0008006" key="3">
    <source>
        <dbReference type="Google" id="ProtNLM"/>
    </source>
</evidence>
<comment type="caution">
    <text evidence="1">The sequence shown here is derived from an EMBL/GenBank/DDBJ whole genome shotgun (WGS) entry which is preliminary data.</text>
</comment>
<dbReference type="Proteomes" id="UP001156881">
    <property type="component" value="Unassembled WGS sequence"/>
</dbReference>
<organism evidence="1 2">
    <name type="scientific">Methylobacterium brachythecii</name>
    <dbReference type="NCBI Taxonomy" id="1176177"/>
    <lineage>
        <taxon>Bacteria</taxon>
        <taxon>Pseudomonadati</taxon>
        <taxon>Pseudomonadota</taxon>
        <taxon>Alphaproteobacteria</taxon>
        <taxon>Hyphomicrobiales</taxon>
        <taxon>Methylobacteriaceae</taxon>
        <taxon>Methylobacterium</taxon>
    </lineage>
</organism>
<accession>A0ABQ6D7F4</accession>
<keyword evidence="2" id="KW-1185">Reference proteome</keyword>
<gene>
    <name evidence="1" type="ORF">GCM10007884_22160</name>
</gene>
<dbReference type="EMBL" id="BSPG01000010">
    <property type="protein sequence ID" value="GLS44228.1"/>
    <property type="molecule type" value="Genomic_DNA"/>
</dbReference>